<gene>
    <name evidence="1" type="ORF">RHMOL_Rhmol12G0056900</name>
</gene>
<dbReference type="EMBL" id="CM046399">
    <property type="protein sequence ID" value="KAI8527191.1"/>
    <property type="molecule type" value="Genomic_DNA"/>
</dbReference>
<evidence type="ECO:0000313" key="1">
    <source>
        <dbReference type="EMBL" id="KAI8527191.1"/>
    </source>
</evidence>
<dbReference type="Proteomes" id="UP001062846">
    <property type="component" value="Chromosome 12"/>
</dbReference>
<accession>A0ACC0LF79</accession>
<sequence length="368" mass="40919">MVVDSSDELILSDNREAITPESEESSEEKDDLQDAGCPTQMDPNPGVPLPKIPETPLSSGGRKMPVLGFGTASDPPVAAETTKQAVLHAIEVGYRHFDTAALYYTEEPLGEAIAEAINMGLIKSREEIFITSKLWCSDSHEEFVLPALRKTLKNLKLEYIDLYLIHWPVSSKPGIYEYPIKKEDFLPMDYKSVWSAMEECQRHGLTKAIGVSNFSCKKLADVLATATLPPAVNQVEVNPVWQQKKLIEFCKGNGILVVAYAALGAVGTFYGTNRVMESDTLKEIAKARGKTVAEVCLRWAYEQGIGVVVKSFNKERMKQNLEIFNWALSKEESQKIGEIPQSRACLGKDYTSVYGPFKTIEEVWDGEL</sequence>
<reference evidence="1" key="1">
    <citation type="submission" date="2022-02" db="EMBL/GenBank/DDBJ databases">
        <title>Plant Genome Project.</title>
        <authorList>
            <person name="Zhang R.-G."/>
        </authorList>
    </citation>
    <scope>NUCLEOTIDE SEQUENCE</scope>
    <source>
        <strain evidence="1">AT1</strain>
    </source>
</reference>
<protein>
    <submittedName>
        <fullName evidence="1">Uncharacterized protein</fullName>
    </submittedName>
</protein>
<keyword evidence="2" id="KW-1185">Reference proteome</keyword>
<evidence type="ECO:0000313" key="2">
    <source>
        <dbReference type="Proteomes" id="UP001062846"/>
    </source>
</evidence>
<organism evidence="1 2">
    <name type="scientific">Rhododendron molle</name>
    <name type="common">Chinese azalea</name>
    <name type="synonym">Azalea mollis</name>
    <dbReference type="NCBI Taxonomy" id="49168"/>
    <lineage>
        <taxon>Eukaryota</taxon>
        <taxon>Viridiplantae</taxon>
        <taxon>Streptophyta</taxon>
        <taxon>Embryophyta</taxon>
        <taxon>Tracheophyta</taxon>
        <taxon>Spermatophyta</taxon>
        <taxon>Magnoliopsida</taxon>
        <taxon>eudicotyledons</taxon>
        <taxon>Gunneridae</taxon>
        <taxon>Pentapetalae</taxon>
        <taxon>asterids</taxon>
        <taxon>Ericales</taxon>
        <taxon>Ericaceae</taxon>
        <taxon>Ericoideae</taxon>
        <taxon>Rhodoreae</taxon>
        <taxon>Rhododendron</taxon>
    </lineage>
</organism>
<proteinExistence type="predicted"/>
<name>A0ACC0LF79_RHOML</name>
<comment type="caution">
    <text evidence="1">The sequence shown here is derived from an EMBL/GenBank/DDBJ whole genome shotgun (WGS) entry which is preliminary data.</text>
</comment>